<dbReference type="Gene3D" id="3.40.50.850">
    <property type="entry name" value="Isochorismatase-like"/>
    <property type="match status" value="1"/>
</dbReference>
<evidence type="ECO:0000313" key="5">
    <source>
        <dbReference type="Proteomes" id="UP001355653"/>
    </source>
</evidence>
<dbReference type="InterPro" id="IPR000868">
    <property type="entry name" value="Isochorismatase-like_dom"/>
</dbReference>
<comment type="caution">
    <text evidence="4">The sequence shown here is derived from an EMBL/GenBank/DDBJ whole genome shotgun (WGS) entry which is preliminary data.</text>
</comment>
<proteinExistence type="inferred from homology"/>
<dbReference type="GO" id="GO:0016787">
    <property type="term" value="F:hydrolase activity"/>
    <property type="evidence" value="ECO:0007669"/>
    <property type="project" value="UniProtKB-KW"/>
</dbReference>
<dbReference type="RefSeq" id="WP_127456356.1">
    <property type="nucleotide sequence ID" value="NZ_JAROBY010000014.1"/>
</dbReference>
<evidence type="ECO:0000256" key="1">
    <source>
        <dbReference type="ARBA" id="ARBA00006336"/>
    </source>
</evidence>
<keyword evidence="2 4" id="KW-0378">Hydrolase</keyword>
<sequence>MFKPHPANTAIVITDPQNDFLSPGGKGYHLTKNLIEHYNTLGNLEILMHTALSKGYQLFISPHYIYPHDYNWQFTGAEQEMLLKLGVFQKQHDYTSVGADWVPSLKPYIFSSRTVITTAHKVASPQSNDLVYQLRQHRKEKIVLAGILSNICVESHMRDLIENGFQTAVVYDATATISEQAFQAALTNFQAFSSATWSTQQAISQLVSSTS</sequence>
<dbReference type="PANTHER" id="PTHR43540">
    <property type="entry name" value="PEROXYUREIDOACRYLATE/UREIDOACRYLATE AMIDOHYDROLASE-RELATED"/>
    <property type="match status" value="1"/>
</dbReference>
<dbReference type="InterPro" id="IPR050272">
    <property type="entry name" value="Isochorismatase-like_hydrls"/>
</dbReference>
<dbReference type="PANTHER" id="PTHR43540:SF16">
    <property type="entry name" value="ISOCHORISMATASE-LIKE DOMAIN-CONTAINING PROTEIN"/>
    <property type="match status" value="1"/>
</dbReference>
<dbReference type="SUPFAM" id="SSF52499">
    <property type="entry name" value="Isochorismatase-like hydrolases"/>
    <property type="match status" value="1"/>
</dbReference>
<gene>
    <name evidence="4" type="ORF">P5G65_08485</name>
</gene>
<keyword evidence="5" id="KW-1185">Reference proteome</keyword>
<dbReference type="EMBL" id="JAROBY010000014">
    <property type="protein sequence ID" value="MEB4793929.1"/>
    <property type="molecule type" value="Genomic_DNA"/>
</dbReference>
<dbReference type="CDD" id="cd00431">
    <property type="entry name" value="cysteine_hydrolases"/>
    <property type="match status" value="1"/>
</dbReference>
<protein>
    <submittedName>
        <fullName evidence="4">Cysteine hydrolase</fullName>
    </submittedName>
</protein>
<name>A0ABU6D889_9BACL</name>
<evidence type="ECO:0000256" key="2">
    <source>
        <dbReference type="ARBA" id="ARBA00022801"/>
    </source>
</evidence>
<accession>A0ABU6D889</accession>
<comment type="similarity">
    <text evidence="1">Belongs to the isochorismatase family.</text>
</comment>
<organism evidence="4 5">
    <name type="scientific">Paenibacillus chondroitinus</name>
    <dbReference type="NCBI Taxonomy" id="59842"/>
    <lineage>
        <taxon>Bacteria</taxon>
        <taxon>Bacillati</taxon>
        <taxon>Bacillota</taxon>
        <taxon>Bacilli</taxon>
        <taxon>Bacillales</taxon>
        <taxon>Paenibacillaceae</taxon>
        <taxon>Paenibacillus</taxon>
    </lineage>
</organism>
<evidence type="ECO:0000313" key="4">
    <source>
        <dbReference type="EMBL" id="MEB4793929.1"/>
    </source>
</evidence>
<evidence type="ECO:0000259" key="3">
    <source>
        <dbReference type="Pfam" id="PF00857"/>
    </source>
</evidence>
<feature type="domain" description="Isochorismatase-like" evidence="3">
    <location>
        <begin position="9"/>
        <end position="193"/>
    </location>
</feature>
<dbReference type="InterPro" id="IPR036380">
    <property type="entry name" value="Isochorismatase-like_sf"/>
</dbReference>
<reference evidence="4 5" key="1">
    <citation type="submission" date="2023-03" db="EMBL/GenBank/DDBJ databases">
        <title>Bacillus Genome Sequencing.</title>
        <authorList>
            <person name="Dunlap C."/>
        </authorList>
    </citation>
    <scope>NUCLEOTIDE SEQUENCE [LARGE SCALE GENOMIC DNA]</scope>
    <source>
        <strain evidence="4 5">NRS-1351</strain>
    </source>
</reference>
<dbReference type="Pfam" id="PF00857">
    <property type="entry name" value="Isochorismatase"/>
    <property type="match status" value="1"/>
</dbReference>
<dbReference type="Proteomes" id="UP001355653">
    <property type="component" value="Unassembled WGS sequence"/>
</dbReference>